<name>A0AAU8KRE3_9ACTN</name>
<protein>
    <submittedName>
        <fullName evidence="1">Uncharacterized protein</fullName>
    </submittedName>
</protein>
<sequence>MYPLDAVRAAHRVDHRIEAVAHHAEDPLDSRLEQDIHHLLGHGPIPRRRTPPLGLHIRLV</sequence>
<reference evidence="1" key="1">
    <citation type="submission" date="2023-10" db="EMBL/GenBank/DDBJ databases">
        <title>Complete genome sequence of Streptomyces sp. JL1001.</title>
        <authorList>
            <person name="Jiang L."/>
        </authorList>
    </citation>
    <scope>NUCLEOTIDE SEQUENCE</scope>
    <source>
        <strain evidence="1">JL1001</strain>
    </source>
</reference>
<gene>
    <name evidence="1" type="ORF">R1Y80_35085</name>
</gene>
<evidence type="ECO:0000313" key="1">
    <source>
        <dbReference type="EMBL" id="XCN18557.1"/>
    </source>
</evidence>
<proteinExistence type="predicted"/>
<dbReference type="AlphaFoldDB" id="A0AAU8KRE3"/>
<dbReference type="EMBL" id="CP136798">
    <property type="protein sequence ID" value="XCN18557.1"/>
    <property type="molecule type" value="Genomic_DNA"/>
</dbReference>
<accession>A0AAU8KRE3</accession>
<organism evidence="1">
    <name type="scientific">Streptomyces sp. JL1001</name>
    <dbReference type="NCBI Taxonomy" id="3078227"/>
    <lineage>
        <taxon>Bacteria</taxon>
        <taxon>Bacillati</taxon>
        <taxon>Actinomycetota</taxon>
        <taxon>Actinomycetes</taxon>
        <taxon>Kitasatosporales</taxon>
        <taxon>Streptomycetaceae</taxon>
        <taxon>Streptomyces</taxon>
    </lineage>
</organism>
<dbReference type="RefSeq" id="WP_354598833.1">
    <property type="nucleotide sequence ID" value="NZ_CP136798.1"/>
</dbReference>